<dbReference type="SMART" id="SM00418">
    <property type="entry name" value="HTH_ARSR"/>
    <property type="match status" value="2"/>
</dbReference>
<dbReference type="PANTHER" id="PTHR33154">
    <property type="entry name" value="TRANSCRIPTIONAL REGULATOR, ARSR FAMILY"/>
    <property type="match status" value="1"/>
</dbReference>
<reference evidence="6" key="1">
    <citation type="submission" date="2021-03" db="EMBL/GenBank/DDBJ databases">
        <title>Whole genome shotgun sequence of Actinoplanes consettensis NBRC 14913.</title>
        <authorList>
            <person name="Komaki H."/>
            <person name="Tamura T."/>
        </authorList>
    </citation>
    <scope>NUCLEOTIDE SEQUENCE</scope>
    <source>
        <strain evidence="6">NBRC 14913</strain>
    </source>
</reference>
<dbReference type="Pfam" id="PF01022">
    <property type="entry name" value="HTH_5"/>
    <property type="match status" value="2"/>
</dbReference>
<dbReference type="Gene3D" id="1.10.10.10">
    <property type="entry name" value="Winged helix-like DNA-binding domain superfamily/Winged helix DNA-binding domain"/>
    <property type="match status" value="2"/>
</dbReference>
<evidence type="ECO:0000313" key="6">
    <source>
        <dbReference type="EMBL" id="GIM75199.1"/>
    </source>
</evidence>
<dbReference type="InterPro" id="IPR001845">
    <property type="entry name" value="HTH_ArsR_DNA-bd_dom"/>
</dbReference>
<dbReference type="Proteomes" id="UP000680865">
    <property type="component" value="Unassembled WGS sequence"/>
</dbReference>
<dbReference type="AlphaFoldDB" id="A0A919SPF7"/>
<dbReference type="PANTHER" id="PTHR33154:SF18">
    <property type="entry name" value="ARSENICAL RESISTANCE OPERON REPRESSOR"/>
    <property type="match status" value="1"/>
</dbReference>
<sequence length="250" mass="26225">MSALPVAGLSGAACCPPLRVQALPAQSAGQLAPMFKALSDPIRLRLLSMIASTAEICVCDLTDAFEVTGATISHHLRVLREAGLVDADRRGTWAYYRVRREALDLLGNLLTSAGAGAGPMREPESGGDDGSAVRPTPAMPMKTDASHQGALISANPDVVRLLGDPLRAQIVRILAAGPATTSHLVADTGAKQPNVSGHLKQLREAGVVVPEPRGRFTYYRLVPESLQGAALHLADLAADARTHSGAFRDC</sequence>
<feature type="domain" description="HTH arsR-type" evidence="5">
    <location>
        <begin position="147"/>
        <end position="248"/>
    </location>
</feature>
<evidence type="ECO:0000256" key="4">
    <source>
        <dbReference type="SAM" id="MobiDB-lite"/>
    </source>
</evidence>
<proteinExistence type="predicted"/>
<dbReference type="NCBIfam" id="NF033788">
    <property type="entry name" value="HTH_metalloreg"/>
    <property type="match status" value="2"/>
</dbReference>
<protein>
    <recommendedName>
        <fullName evidence="5">HTH arsR-type domain-containing protein</fullName>
    </recommendedName>
</protein>
<feature type="region of interest" description="Disordered" evidence="4">
    <location>
        <begin position="114"/>
        <end position="143"/>
    </location>
</feature>
<name>A0A919SPF7_9ACTN</name>
<dbReference type="InterPro" id="IPR036390">
    <property type="entry name" value="WH_DNA-bd_sf"/>
</dbReference>
<keyword evidence="1" id="KW-0805">Transcription regulation</keyword>
<evidence type="ECO:0000256" key="3">
    <source>
        <dbReference type="ARBA" id="ARBA00023163"/>
    </source>
</evidence>
<feature type="domain" description="HTH arsR-type" evidence="5">
    <location>
        <begin position="23"/>
        <end position="117"/>
    </location>
</feature>
<evidence type="ECO:0000256" key="2">
    <source>
        <dbReference type="ARBA" id="ARBA00023125"/>
    </source>
</evidence>
<accession>A0A919SPF7</accession>
<evidence type="ECO:0000256" key="1">
    <source>
        <dbReference type="ARBA" id="ARBA00023015"/>
    </source>
</evidence>
<keyword evidence="2" id="KW-0238">DNA-binding</keyword>
<dbReference type="GO" id="GO:0003700">
    <property type="term" value="F:DNA-binding transcription factor activity"/>
    <property type="evidence" value="ECO:0007669"/>
    <property type="project" value="InterPro"/>
</dbReference>
<dbReference type="EMBL" id="BOQP01000022">
    <property type="protein sequence ID" value="GIM75199.1"/>
    <property type="molecule type" value="Genomic_DNA"/>
</dbReference>
<comment type="caution">
    <text evidence="6">The sequence shown here is derived from an EMBL/GenBank/DDBJ whole genome shotgun (WGS) entry which is preliminary data.</text>
</comment>
<dbReference type="PROSITE" id="PS00846">
    <property type="entry name" value="HTH_ARSR_1"/>
    <property type="match status" value="1"/>
</dbReference>
<keyword evidence="3" id="KW-0804">Transcription</keyword>
<gene>
    <name evidence="6" type="ORF">Aco04nite_44180</name>
</gene>
<dbReference type="PRINTS" id="PR00778">
    <property type="entry name" value="HTHARSR"/>
</dbReference>
<dbReference type="PROSITE" id="PS50987">
    <property type="entry name" value="HTH_ARSR_2"/>
    <property type="match status" value="2"/>
</dbReference>
<dbReference type="InterPro" id="IPR036388">
    <property type="entry name" value="WH-like_DNA-bd_sf"/>
</dbReference>
<dbReference type="InterPro" id="IPR018334">
    <property type="entry name" value="ArsR_HTH"/>
</dbReference>
<dbReference type="InterPro" id="IPR011991">
    <property type="entry name" value="ArsR-like_HTH"/>
</dbReference>
<organism evidence="6 7">
    <name type="scientific">Winogradskya consettensis</name>
    <dbReference type="NCBI Taxonomy" id="113560"/>
    <lineage>
        <taxon>Bacteria</taxon>
        <taxon>Bacillati</taxon>
        <taxon>Actinomycetota</taxon>
        <taxon>Actinomycetes</taxon>
        <taxon>Micromonosporales</taxon>
        <taxon>Micromonosporaceae</taxon>
        <taxon>Winogradskya</taxon>
    </lineage>
</organism>
<evidence type="ECO:0000259" key="5">
    <source>
        <dbReference type="PROSITE" id="PS50987"/>
    </source>
</evidence>
<evidence type="ECO:0000313" key="7">
    <source>
        <dbReference type="Proteomes" id="UP000680865"/>
    </source>
</evidence>
<dbReference type="CDD" id="cd00090">
    <property type="entry name" value="HTH_ARSR"/>
    <property type="match status" value="2"/>
</dbReference>
<dbReference type="GO" id="GO:0003677">
    <property type="term" value="F:DNA binding"/>
    <property type="evidence" value="ECO:0007669"/>
    <property type="project" value="UniProtKB-KW"/>
</dbReference>
<keyword evidence="7" id="KW-1185">Reference proteome</keyword>
<dbReference type="InterPro" id="IPR051081">
    <property type="entry name" value="HTH_MetalResp_TranReg"/>
</dbReference>
<dbReference type="SUPFAM" id="SSF46785">
    <property type="entry name" value="Winged helix' DNA-binding domain"/>
    <property type="match status" value="2"/>
</dbReference>